<dbReference type="GO" id="GO:0022857">
    <property type="term" value="F:transmembrane transporter activity"/>
    <property type="evidence" value="ECO:0007669"/>
    <property type="project" value="UniProtKB-UniRule"/>
</dbReference>
<dbReference type="InterPro" id="IPR007387">
    <property type="entry name" value="TRAP_DctQ"/>
</dbReference>
<evidence type="ECO:0000256" key="9">
    <source>
        <dbReference type="RuleBase" id="RU369079"/>
    </source>
</evidence>
<feature type="transmembrane region" description="Helical" evidence="9">
    <location>
        <begin position="137"/>
        <end position="155"/>
    </location>
</feature>
<feature type="transmembrane region" description="Helical" evidence="9">
    <location>
        <begin position="96"/>
        <end position="117"/>
    </location>
</feature>
<evidence type="ECO:0000256" key="2">
    <source>
        <dbReference type="ARBA" id="ARBA00022448"/>
    </source>
</evidence>
<comment type="subcellular location">
    <subcellularLocation>
        <location evidence="1 9">Cell inner membrane</location>
        <topology evidence="1 9">Multi-pass membrane protein</topology>
    </subcellularLocation>
</comment>
<evidence type="ECO:0000256" key="5">
    <source>
        <dbReference type="ARBA" id="ARBA00022692"/>
    </source>
</evidence>
<comment type="caution">
    <text evidence="11">The sequence shown here is derived from an EMBL/GenBank/DDBJ whole genome shotgun (WGS) entry which is preliminary data.</text>
</comment>
<dbReference type="AlphaFoldDB" id="A0A5C6U603"/>
<proteinExistence type="inferred from homology"/>
<dbReference type="GO" id="GO:0005886">
    <property type="term" value="C:plasma membrane"/>
    <property type="evidence" value="ECO:0007669"/>
    <property type="project" value="UniProtKB-SubCell"/>
</dbReference>
<accession>A0A5C6U603</accession>
<keyword evidence="5 9" id="KW-0812">Transmembrane</keyword>
<dbReference type="InterPro" id="IPR055348">
    <property type="entry name" value="DctQ"/>
</dbReference>
<reference evidence="11 12" key="1">
    <citation type="submission" date="2019-08" db="EMBL/GenBank/DDBJ databases">
        <authorList>
            <person name="Khan S.A."/>
            <person name="Jeon C.O."/>
            <person name="Jeong S.E."/>
        </authorList>
    </citation>
    <scope>NUCLEOTIDE SEQUENCE [LARGE SCALE GENOMIC DNA]</scope>
    <source>
        <strain evidence="12">IMCC1728</strain>
    </source>
</reference>
<evidence type="ECO:0000256" key="3">
    <source>
        <dbReference type="ARBA" id="ARBA00022475"/>
    </source>
</evidence>
<evidence type="ECO:0000256" key="7">
    <source>
        <dbReference type="ARBA" id="ARBA00023136"/>
    </source>
</evidence>
<evidence type="ECO:0000256" key="1">
    <source>
        <dbReference type="ARBA" id="ARBA00004429"/>
    </source>
</evidence>
<comment type="similarity">
    <text evidence="8 9">Belongs to the TRAP transporter small permease family.</text>
</comment>
<feature type="domain" description="Tripartite ATP-independent periplasmic transporters DctQ component" evidence="10">
    <location>
        <begin position="35"/>
        <end position="154"/>
    </location>
</feature>
<protein>
    <recommendedName>
        <fullName evidence="9">TRAP transporter small permease protein</fullName>
    </recommendedName>
</protein>
<evidence type="ECO:0000313" key="11">
    <source>
        <dbReference type="EMBL" id="TXC67571.1"/>
    </source>
</evidence>
<keyword evidence="7 9" id="KW-0472">Membrane</keyword>
<dbReference type="GO" id="GO:0015740">
    <property type="term" value="P:C4-dicarboxylate transport"/>
    <property type="evidence" value="ECO:0007669"/>
    <property type="project" value="TreeGrafter"/>
</dbReference>
<dbReference type="PANTHER" id="PTHR35011:SF11">
    <property type="entry name" value="TRAP TRANSPORTER SMALL PERMEASE PROTEIN"/>
    <property type="match status" value="1"/>
</dbReference>
<keyword evidence="3" id="KW-1003">Cell membrane</keyword>
<keyword evidence="12" id="KW-1185">Reference proteome</keyword>
<keyword evidence="2 9" id="KW-0813">Transport</keyword>
<organism evidence="11 12">
    <name type="scientific">Piscinibacter aquaticus</name>
    <dbReference type="NCBI Taxonomy" id="392597"/>
    <lineage>
        <taxon>Bacteria</taxon>
        <taxon>Pseudomonadati</taxon>
        <taxon>Pseudomonadota</taxon>
        <taxon>Betaproteobacteria</taxon>
        <taxon>Burkholderiales</taxon>
        <taxon>Sphaerotilaceae</taxon>
        <taxon>Piscinibacter</taxon>
    </lineage>
</organism>
<feature type="transmembrane region" description="Helical" evidence="9">
    <location>
        <begin position="57"/>
        <end position="75"/>
    </location>
</feature>
<feature type="transmembrane region" description="Helical" evidence="9">
    <location>
        <begin position="21"/>
        <end position="42"/>
    </location>
</feature>
<evidence type="ECO:0000313" key="12">
    <source>
        <dbReference type="Proteomes" id="UP000321832"/>
    </source>
</evidence>
<dbReference type="PANTHER" id="PTHR35011">
    <property type="entry name" value="2,3-DIKETO-L-GULONATE TRAP TRANSPORTER SMALL PERMEASE PROTEIN YIAM"/>
    <property type="match status" value="1"/>
</dbReference>
<keyword evidence="6 9" id="KW-1133">Transmembrane helix</keyword>
<dbReference type="Pfam" id="PF04290">
    <property type="entry name" value="DctQ"/>
    <property type="match status" value="1"/>
</dbReference>
<evidence type="ECO:0000256" key="6">
    <source>
        <dbReference type="ARBA" id="ARBA00022989"/>
    </source>
</evidence>
<comment type="subunit">
    <text evidence="9">The complex comprises the extracytoplasmic solute receptor protein and the two transmembrane proteins.</text>
</comment>
<keyword evidence="4 9" id="KW-0997">Cell inner membrane</keyword>
<sequence>MGDDGEFHAQDEAVDLSHTTFEAWAALALFWALGGVVFYQFITRYVFNDSASWTEEIARYLLIGTVFVGAAIGVAKNNHIQVDLLYRWLPAKLGRAMALAVDVIRIAFFAAMVVLTAQMMQKMDSYQMTIIDLPMNIVYGVCLFGFAMMALRSVWVMKVHVQRGYSVLERPESTMEDR</sequence>
<gene>
    <name evidence="11" type="ORF">FSC37_19410</name>
</gene>
<dbReference type="Proteomes" id="UP000321832">
    <property type="component" value="Unassembled WGS sequence"/>
</dbReference>
<evidence type="ECO:0000256" key="8">
    <source>
        <dbReference type="ARBA" id="ARBA00038436"/>
    </source>
</evidence>
<name>A0A5C6U603_9BURK</name>
<dbReference type="EMBL" id="VOPW01000001">
    <property type="protein sequence ID" value="TXC67571.1"/>
    <property type="molecule type" value="Genomic_DNA"/>
</dbReference>
<comment type="function">
    <text evidence="9">Part of the tripartite ATP-independent periplasmic (TRAP) transport system.</text>
</comment>
<evidence type="ECO:0000256" key="4">
    <source>
        <dbReference type="ARBA" id="ARBA00022519"/>
    </source>
</evidence>
<evidence type="ECO:0000259" key="10">
    <source>
        <dbReference type="Pfam" id="PF04290"/>
    </source>
</evidence>